<feature type="transmembrane region" description="Helical" evidence="7">
    <location>
        <begin position="101"/>
        <end position="119"/>
    </location>
</feature>
<keyword evidence="3 7" id="KW-0812">Transmembrane</keyword>
<evidence type="ECO:0000256" key="4">
    <source>
        <dbReference type="ARBA" id="ARBA00022967"/>
    </source>
</evidence>
<dbReference type="EMBL" id="LR134149">
    <property type="protein sequence ID" value="VEA36844.1"/>
    <property type="molecule type" value="Genomic_DNA"/>
</dbReference>
<keyword evidence="2" id="KW-1003">Cell membrane</keyword>
<dbReference type="AlphaFoldDB" id="A0A3S4F8L0"/>
<dbReference type="GO" id="GO:0005886">
    <property type="term" value="C:plasma membrane"/>
    <property type="evidence" value="ECO:0007669"/>
    <property type="project" value="UniProtKB-SubCell"/>
</dbReference>
<protein>
    <submittedName>
        <fullName evidence="9">ABC transporter</fullName>
        <ecNumber evidence="9">3.6.3.-</ecNumber>
    </submittedName>
</protein>
<dbReference type="Pfam" id="PF02687">
    <property type="entry name" value="FtsX"/>
    <property type="match status" value="1"/>
</dbReference>
<dbReference type="PANTHER" id="PTHR30572">
    <property type="entry name" value="MEMBRANE COMPONENT OF TRANSPORTER-RELATED"/>
    <property type="match status" value="1"/>
</dbReference>
<dbReference type="EC" id="3.6.3.-" evidence="9"/>
<proteinExistence type="predicted"/>
<keyword evidence="4" id="KW-1278">Translocase</keyword>
<evidence type="ECO:0000256" key="1">
    <source>
        <dbReference type="ARBA" id="ARBA00004651"/>
    </source>
</evidence>
<evidence type="ECO:0000256" key="7">
    <source>
        <dbReference type="SAM" id="Phobius"/>
    </source>
</evidence>
<name>A0A3S4F8L0_SALET</name>
<sequence length="164" mass="17644">MDSVLKTAEKTTYTLQLFLTLVAVISLVVGGIGVMNIMLVSVTERTREIGIRMAVGARASDVLQQFLIEAVLVCLVGGALGISLSMFIAFMLQLFLPGWEIGFSLTALASAFFMFDVYWDTVWLATGEKRGATGPGGCAGKGVILLTSFVGLIRCNSVAIRNWR</sequence>
<organism evidence="9 10">
    <name type="scientific">Salmonella enterica I</name>
    <dbReference type="NCBI Taxonomy" id="59201"/>
    <lineage>
        <taxon>Bacteria</taxon>
        <taxon>Pseudomonadati</taxon>
        <taxon>Pseudomonadota</taxon>
        <taxon>Gammaproteobacteria</taxon>
        <taxon>Enterobacterales</taxon>
        <taxon>Enterobacteriaceae</taxon>
        <taxon>Salmonella</taxon>
    </lineage>
</organism>
<evidence type="ECO:0000256" key="3">
    <source>
        <dbReference type="ARBA" id="ARBA00022692"/>
    </source>
</evidence>
<gene>
    <name evidence="9" type="primary">ybjZ_1</name>
    <name evidence="9" type="ORF">NCTC8272_02288</name>
</gene>
<keyword evidence="6 7" id="KW-0472">Membrane</keyword>
<evidence type="ECO:0000313" key="9">
    <source>
        <dbReference type="EMBL" id="VEA36844.1"/>
    </source>
</evidence>
<feature type="domain" description="ABC3 transporter permease C-terminal" evidence="8">
    <location>
        <begin position="21"/>
        <end position="108"/>
    </location>
</feature>
<evidence type="ECO:0000256" key="2">
    <source>
        <dbReference type="ARBA" id="ARBA00022475"/>
    </source>
</evidence>
<keyword evidence="5 7" id="KW-1133">Transmembrane helix</keyword>
<evidence type="ECO:0000313" key="10">
    <source>
        <dbReference type="Proteomes" id="UP000277214"/>
    </source>
</evidence>
<dbReference type="InterPro" id="IPR003838">
    <property type="entry name" value="ABC3_permease_C"/>
</dbReference>
<evidence type="ECO:0000256" key="5">
    <source>
        <dbReference type="ARBA" id="ARBA00022989"/>
    </source>
</evidence>
<feature type="transmembrane region" description="Helical" evidence="7">
    <location>
        <begin position="15"/>
        <end position="42"/>
    </location>
</feature>
<comment type="subcellular location">
    <subcellularLocation>
        <location evidence="1">Cell membrane</location>
        <topology evidence="1">Multi-pass membrane protein</topology>
    </subcellularLocation>
</comment>
<evidence type="ECO:0000259" key="8">
    <source>
        <dbReference type="Pfam" id="PF02687"/>
    </source>
</evidence>
<dbReference type="GO" id="GO:0016787">
    <property type="term" value="F:hydrolase activity"/>
    <property type="evidence" value="ECO:0007669"/>
    <property type="project" value="UniProtKB-KW"/>
</dbReference>
<dbReference type="Proteomes" id="UP000277214">
    <property type="component" value="Chromosome 1"/>
</dbReference>
<accession>A0A3S4F8L0</accession>
<reference evidence="9 10" key="1">
    <citation type="submission" date="2018-12" db="EMBL/GenBank/DDBJ databases">
        <authorList>
            <consortium name="Pathogen Informatics"/>
        </authorList>
    </citation>
    <scope>NUCLEOTIDE SEQUENCE [LARGE SCALE GENOMIC DNA]</scope>
    <source>
        <strain evidence="9 10">NCTC8272</strain>
    </source>
</reference>
<dbReference type="InterPro" id="IPR050250">
    <property type="entry name" value="Macrolide_Exporter_MacB"/>
</dbReference>
<keyword evidence="9" id="KW-0378">Hydrolase</keyword>
<dbReference type="PANTHER" id="PTHR30572:SF7">
    <property type="entry name" value="MACROLIDE EXPORT ATP-BINDING_PERMEASE PROTEIN MACB"/>
    <property type="match status" value="1"/>
</dbReference>
<feature type="transmembrane region" description="Helical" evidence="7">
    <location>
        <begin position="66"/>
        <end position="95"/>
    </location>
</feature>
<evidence type="ECO:0000256" key="6">
    <source>
        <dbReference type="ARBA" id="ARBA00023136"/>
    </source>
</evidence>
<dbReference type="GO" id="GO:0022857">
    <property type="term" value="F:transmembrane transporter activity"/>
    <property type="evidence" value="ECO:0007669"/>
    <property type="project" value="TreeGrafter"/>
</dbReference>